<keyword evidence="2" id="KW-0547">Nucleotide-binding</keyword>
<gene>
    <name evidence="7" type="ORF">FL622_09725</name>
</gene>
<dbReference type="Pfam" id="PF00005">
    <property type="entry name" value="ABC_tran"/>
    <property type="match status" value="1"/>
</dbReference>
<keyword evidence="4" id="KW-1278">Translocase</keyword>
<dbReference type="InterPro" id="IPR027417">
    <property type="entry name" value="P-loop_NTPase"/>
</dbReference>
<accession>A0A550JD86</accession>
<proteinExistence type="predicted"/>
<evidence type="ECO:0000256" key="2">
    <source>
        <dbReference type="ARBA" id="ARBA00022741"/>
    </source>
</evidence>
<dbReference type="EMBL" id="VJVV01000006">
    <property type="protein sequence ID" value="TRO81177.1"/>
    <property type="molecule type" value="Genomic_DNA"/>
</dbReference>
<protein>
    <submittedName>
        <fullName evidence="7">ABC transporter ATP-binding protein</fullName>
    </submittedName>
</protein>
<dbReference type="Gene3D" id="3.40.50.300">
    <property type="entry name" value="P-loop containing nucleotide triphosphate hydrolases"/>
    <property type="match status" value="1"/>
</dbReference>
<reference evidence="7 8" key="1">
    <citation type="submission" date="2019-07" db="EMBL/GenBank/DDBJ databases">
        <title>Insights of Desulfuromonas acetexigens electromicrobiology.</title>
        <authorList>
            <person name="Katuri K."/>
            <person name="Sapireddy V."/>
            <person name="Shaw D.R."/>
            <person name="Saikaly P."/>
        </authorList>
    </citation>
    <scope>NUCLEOTIDE SEQUENCE [LARGE SCALE GENOMIC DNA]</scope>
    <source>
        <strain evidence="7 8">2873</strain>
    </source>
</reference>
<dbReference type="RefSeq" id="WP_092057905.1">
    <property type="nucleotide sequence ID" value="NZ_FOJJ01000038.1"/>
</dbReference>
<name>A0A550JD86_9BACT</name>
<evidence type="ECO:0000259" key="6">
    <source>
        <dbReference type="PROSITE" id="PS50893"/>
    </source>
</evidence>
<keyword evidence="8" id="KW-1185">Reference proteome</keyword>
<dbReference type="PANTHER" id="PTHR42794">
    <property type="entry name" value="HEMIN IMPORT ATP-BINDING PROTEIN HMUV"/>
    <property type="match status" value="1"/>
</dbReference>
<comment type="function">
    <text evidence="5">Part of the ABC transporter complex HmuTUV involved in hemin import. Responsible for energy coupling to the transport system.</text>
</comment>
<dbReference type="InterPro" id="IPR003593">
    <property type="entry name" value="AAA+_ATPase"/>
</dbReference>
<evidence type="ECO:0000256" key="3">
    <source>
        <dbReference type="ARBA" id="ARBA00022840"/>
    </source>
</evidence>
<dbReference type="Proteomes" id="UP000317155">
    <property type="component" value="Unassembled WGS sequence"/>
</dbReference>
<dbReference type="SUPFAM" id="SSF52540">
    <property type="entry name" value="P-loop containing nucleoside triphosphate hydrolases"/>
    <property type="match status" value="1"/>
</dbReference>
<dbReference type="OrthoDB" id="9809450at2"/>
<dbReference type="PROSITE" id="PS50893">
    <property type="entry name" value="ABC_TRANSPORTER_2"/>
    <property type="match status" value="1"/>
</dbReference>
<evidence type="ECO:0000313" key="7">
    <source>
        <dbReference type="EMBL" id="TRO81177.1"/>
    </source>
</evidence>
<feature type="domain" description="ABC transporter" evidence="6">
    <location>
        <begin position="2"/>
        <end position="230"/>
    </location>
</feature>
<dbReference type="GO" id="GO:0005524">
    <property type="term" value="F:ATP binding"/>
    <property type="evidence" value="ECO:0007669"/>
    <property type="project" value="UniProtKB-KW"/>
</dbReference>
<dbReference type="CDD" id="cd03214">
    <property type="entry name" value="ABC_Iron-Siderophores_B12_Hemin"/>
    <property type="match status" value="1"/>
</dbReference>
<evidence type="ECO:0000313" key="8">
    <source>
        <dbReference type="Proteomes" id="UP000317155"/>
    </source>
</evidence>
<keyword evidence="3 7" id="KW-0067">ATP-binding</keyword>
<dbReference type="SMART" id="SM00382">
    <property type="entry name" value="AAA"/>
    <property type="match status" value="1"/>
</dbReference>
<organism evidence="7 8">
    <name type="scientific">Trichloromonas acetexigens</name>
    <dbReference type="NCBI Taxonomy" id="38815"/>
    <lineage>
        <taxon>Bacteria</taxon>
        <taxon>Pseudomonadati</taxon>
        <taxon>Thermodesulfobacteriota</taxon>
        <taxon>Desulfuromonadia</taxon>
        <taxon>Desulfuromonadales</taxon>
        <taxon>Trichloromonadaceae</taxon>
        <taxon>Trichloromonas</taxon>
    </lineage>
</organism>
<evidence type="ECO:0000256" key="1">
    <source>
        <dbReference type="ARBA" id="ARBA00022448"/>
    </source>
</evidence>
<evidence type="ECO:0000256" key="4">
    <source>
        <dbReference type="ARBA" id="ARBA00022967"/>
    </source>
</evidence>
<sequence>MLDFADIAFDFSDTPFIAGLSFTVAQGEMLGLIGPNGAGKSTILKLAAGLLKPRAGSIRLAGRPISSYSGRQRARRVAYLPQQLDARLPFRVAELVEMGGYPHLGKAPRETFEALRLAGLETKADAPLGQLSGGELRRAYLAMTLRQGADCLLLDEPLAGLDLKYQAELLQLLRGIAARTGTTVVMSLHDMGAALWLDRLLALKEGELIGAGKPRELLTEGLIRKLFDLDEEAAWIFRPGAGLPETKAATF</sequence>
<comment type="caution">
    <text evidence="7">The sequence shown here is derived from an EMBL/GenBank/DDBJ whole genome shotgun (WGS) entry which is preliminary data.</text>
</comment>
<dbReference type="AlphaFoldDB" id="A0A550JD86"/>
<keyword evidence="1" id="KW-0813">Transport</keyword>
<dbReference type="GO" id="GO:0016887">
    <property type="term" value="F:ATP hydrolysis activity"/>
    <property type="evidence" value="ECO:0007669"/>
    <property type="project" value="InterPro"/>
</dbReference>
<dbReference type="InterPro" id="IPR003439">
    <property type="entry name" value="ABC_transporter-like_ATP-bd"/>
</dbReference>
<dbReference type="PANTHER" id="PTHR42794:SF1">
    <property type="entry name" value="HEMIN IMPORT ATP-BINDING PROTEIN HMUV"/>
    <property type="match status" value="1"/>
</dbReference>
<evidence type="ECO:0000256" key="5">
    <source>
        <dbReference type="ARBA" id="ARBA00037066"/>
    </source>
</evidence>